<protein>
    <submittedName>
        <fullName evidence="1">DUF1569 domain-containing protein</fullName>
    </submittedName>
</protein>
<gene>
    <name evidence="1" type="ORF">VB264_01980</name>
</gene>
<name>A0ABU5QHJ3_9BACT</name>
<evidence type="ECO:0000313" key="2">
    <source>
        <dbReference type="Proteomes" id="UP001304671"/>
    </source>
</evidence>
<organism evidence="1 2">
    <name type="scientific">Arcicella aquatica</name>
    <dbReference type="NCBI Taxonomy" id="217141"/>
    <lineage>
        <taxon>Bacteria</taxon>
        <taxon>Pseudomonadati</taxon>
        <taxon>Bacteroidota</taxon>
        <taxon>Cytophagia</taxon>
        <taxon>Cytophagales</taxon>
        <taxon>Flectobacillaceae</taxon>
        <taxon>Arcicella</taxon>
    </lineage>
</organism>
<sequence>MKSVFNQTETAELLARIDKLSPDSTALWGKMNVGQMLAHCNVTYELIYEDKYPKPNFFMKTILKLMVKNTVVSEKPYKKNSPTAPIFIIKESKDFEAEKTRLKDHINKTLSLGENYFNGKESHSFGVLTIQEWNNMFYKHLDHHLSQFGV</sequence>
<dbReference type="RefSeq" id="WP_323246308.1">
    <property type="nucleotide sequence ID" value="NZ_JAYFUL010000001.1"/>
</dbReference>
<dbReference type="InterPro" id="IPR011463">
    <property type="entry name" value="DUF1569"/>
</dbReference>
<proteinExistence type="predicted"/>
<reference evidence="1 2" key="1">
    <citation type="submission" date="2023-12" db="EMBL/GenBank/DDBJ databases">
        <title>Novel species of the genus Arcicella isolated from rivers.</title>
        <authorList>
            <person name="Lu H."/>
        </authorList>
    </citation>
    <scope>NUCLEOTIDE SEQUENCE [LARGE SCALE GENOMIC DNA]</scope>
    <source>
        <strain evidence="1 2">LMG 21963</strain>
    </source>
</reference>
<evidence type="ECO:0000313" key="1">
    <source>
        <dbReference type="EMBL" id="MEA5256532.1"/>
    </source>
</evidence>
<dbReference type="EMBL" id="JAYFUL010000001">
    <property type="protein sequence ID" value="MEA5256532.1"/>
    <property type="molecule type" value="Genomic_DNA"/>
</dbReference>
<dbReference type="Pfam" id="PF07606">
    <property type="entry name" value="DUF1569"/>
    <property type="match status" value="1"/>
</dbReference>
<keyword evidence="2" id="KW-1185">Reference proteome</keyword>
<accession>A0ABU5QHJ3</accession>
<dbReference type="Proteomes" id="UP001304671">
    <property type="component" value="Unassembled WGS sequence"/>
</dbReference>
<comment type="caution">
    <text evidence="1">The sequence shown here is derived from an EMBL/GenBank/DDBJ whole genome shotgun (WGS) entry which is preliminary data.</text>
</comment>